<feature type="compositionally biased region" description="Basic and acidic residues" evidence="1">
    <location>
        <begin position="318"/>
        <end position="333"/>
    </location>
</feature>
<evidence type="ECO:0000313" key="2">
    <source>
        <dbReference type="EMBL" id="KAK4751599.1"/>
    </source>
</evidence>
<dbReference type="AlphaFoldDB" id="A0AAN7JQR6"/>
<feature type="compositionally biased region" description="Polar residues" evidence="1">
    <location>
        <begin position="343"/>
        <end position="365"/>
    </location>
</feature>
<feature type="compositionally biased region" description="Polar residues" evidence="1">
    <location>
        <begin position="300"/>
        <end position="310"/>
    </location>
</feature>
<keyword evidence="3" id="KW-1185">Reference proteome</keyword>
<organism evidence="2 3">
    <name type="scientific">Trapa incisa</name>
    <dbReference type="NCBI Taxonomy" id="236973"/>
    <lineage>
        <taxon>Eukaryota</taxon>
        <taxon>Viridiplantae</taxon>
        <taxon>Streptophyta</taxon>
        <taxon>Embryophyta</taxon>
        <taxon>Tracheophyta</taxon>
        <taxon>Spermatophyta</taxon>
        <taxon>Magnoliopsida</taxon>
        <taxon>eudicotyledons</taxon>
        <taxon>Gunneridae</taxon>
        <taxon>Pentapetalae</taxon>
        <taxon>rosids</taxon>
        <taxon>malvids</taxon>
        <taxon>Myrtales</taxon>
        <taxon>Lythraceae</taxon>
        <taxon>Trapa</taxon>
    </lineage>
</organism>
<dbReference type="EMBL" id="JAXIOK010000017">
    <property type="protein sequence ID" value="KAK4751599.1"/>
    <property type="molecule type" value="Genomic_DNA"/>
</dbReference>
<evidence type="ECO:0000256" key="1">
    <source>
        <dbReference type="SAM" id="MobiDB-lite"/>
    </source>
</evidence>
<dbReference type="PANTHER" id="PTHR38371:SF1">
    <property type="entry name" value="RHO GTPASE-ACTIVATING PROTEIN"/>
    <property type="match status" value="1"/>
</dbReference>
<gene>
    <name evidence="2" type="ORF">SAY87_005081</name>
</gene>
<accession>A0AAN7JQR6</accession>
<comment type="caution">
    <text evidence="2">The sequence shown here is derived from an EMBL/GenBank/DDBJ whole genome shotgun (WGS) entry which is preliminary data.</text>
</comment>
<proteinExistence type="predicted"/>
<sequence>MADMDPGLPSFSLGLDFDSPPPSPNVHNFDQAPGDGMDDEDFRTTDDPPLTLRRLRRGTRILRTPEACSPSFKLEDDIEEFSSEEEMGKAKKPSAQNRSLCGSSKLPLYRPCSIATTSCDQLNSAIRKLPSYEVGSSSQQASCNRLFKSSTSSSPVRKFVLVDSDSDDPSITKHSHGEEATKADFPAKRKLAASYGKPEKDLWRTFLPVKSFDVPTPAFDEVCNEYFLSAKDNVKNTQKPSTCSSLDVDVICLPQRTYNKTSQNPLPPSHQYFFHNDMRIRNLIRSRLPHFFPIGGDNNGELSHPNTSSVDYMGQFNDGDHSRNGGTDKIDKKKGSRGKAKQRASSVQEHTSVDNWMNPRSSASAPRNVGKRRVKATGKSAGHWYTGADGRKVYVTGNGQELTGSAAYRSYRKERGAGFKKSSKKPKGNKKAKR</sequence>
<evidence type="ECO:0000313" key="3">
    <source>
        <dbReference type="Proteomes" id="UP001345219"/>
    </source>
</evidence>
<feature type="compositionally biased region" description="Basic residues" evidence="1">
    <location>
        <begin position="421"/>
        <end position="434"/>
    </location>
</feature>
<feature type="region of interest" description="Disordered" evidence="1">
    <location>
        <begin position="1"/>
        <end position="50"/>
    </location>
</feature>
<name>A0AAN7JQR6_9MYRT</name>
<dbReference type="Proteomes" id="UP001345219">
    <property type="component" value="Chromosome 4"/>
</dbReference>
<protein>
    <submittedName>
        <fullName evidence="2">Uncharacterized protein</fullName>
    </submittedName>
</protein>
<feature type="region of interest" description="Disordered" evidence="1">
    <location>
        <begin position="297"/>
        <end position="434"/>
    </location>
</feature>
<reference evidence="2 3" key="1">
    <citation type="journal article" date="2023" name="Hortic Res">
        <title>Pangenome of water caltrop reveals structural variations and asymmetric subgenome divergence after allopolyploidization.</title>
        <authorList>
            <person name="Zhang X."/>
            <person name="Chen Y."/>
            <person name="Wang L."/>
            <person name="Yuan Y."/>
            <person name="Fang M."/>
            <person name="Shi L."/>
            <person name="Lu R."/>
            <person name="Comes H.P."/>
            <person name="Ma Y."/>
            <person name="Chen Y."/>
            <person name="Huang G."/>
            <person name="Zhou Y."/>
            <person name="Zheng Z."/>
            <person name="Qiu Y."/>
        </authorList>
    </citation>
    <scope>NUCLEOTIDE SEQUENCE [LARGE SCALE GENOMIC DNA]</scope>
    <source>
        <tissue evidence="2">Roots</tissue>
    </source>
</reference>
<dbReference type="PANTHER" id="PTHR38371">
    <property type="entry name" value="RHO GTPASE-ACTIVATING PROTEIN"/>
    <property type="match status" value="1"/>
</dbReference>